<dbReference type="EMBL" id="JBICCN010000309">
    <property type="protein sequence ID" value="KAL3078808.1"/>
    <property type="molecule type" value="Genomic_DNA"/>
</dbReference>
<reference evidence="2 3" key="1">
    <citation type="submission" date="2024-10" db="EMBL/GenBank/DDBJ databases">
        <authorList>
            <person name="Kim D."/>
        </authorList>
    </citation>
    <scope>NUCLEOTIDE SEQUENCE [LARGE SCALE GENOMIC DNA]</scope>
    <source>
        <strain evidence="2">Taebaek</strain>
    </source>
</reference>
<comment type="caution">
    <text evidence="2">The sequence shown here is derived from an EMBL/GenBank/DDBJ whole genome shotgun (WGS) entry which is preliminary data.</text>
</comment>
<keyword evidence="3" id="KW-1185">Reference proteome</keyword>
<evidence type="ECO:0000313" key="3">
    <source>
        <dbReference type="Proteomes" id="UP001620645"/>
    </source>
</evidence>
<accession>A0ABD2IHG2</accession>
<gene>
    <name evidence="2" type="ORF">niasHS_014590</name>
</gene>
<protein>
    <submittedName>
        <fullName evidence="2">Uncharacterized protein</fullName>
    </submittedName>
</protein>
<organism evidence="2 3">
    <name type="scientific">Heterodera schachtii</name>
    <name type="common">Sugarbeet cyst nematode worm</name>
    <name type="synonym">Tylenchus schachtii</name>
    <dbReference type="NCBI Taxonomy" id="97005"/>
    <lineage>
        <taxon>Eukaryota</taxon>
        <taxon>Metazoa</taxon>
        <taxon>Ecdysozoa</taxon>
        <taxon>Nematoda</taxon>
        <taxon>Chromadorea</taxon>
        <taxon>Rhabditida</taxon>
        <taxon>Tylenchina</taxon>
        <taxon>Tylenchomorpha</taxon>
        <taxon>Tylenchoidea</taxon>
        <taxon>Heteroderidae</taxon>
        <taxon>Heteroderinae</taxon>
        <taxon>Heterodera</taxon>
    </lineage>
</organism>
<proteinExistence type="predicted"/>
<sequence length="103" mass="11693">MIGLALALAGRFVARGGHPPVQCFGEKLSQTMGRCVVWGWKEEGMIDFGMANLDAERIANDGGQTADTAERRRWNKYSNANEDDKQFSGRKRRREQQDKDLYI</sequence>
<dbReference type="AlphaFoldDB" id="A0ABD2IHG2"/>
<name>A0ABD2IHG2_HETSC</name>
<evidence type="ECO:0000256" key="1">
    <source>
        <dbReference type="SAM" id="MobiDB-lite"/>
    </source>
</evidence>
<dbReference type="Proteomes" id="UP001620645">
    <property type="component" value="Unassembled WGS sequence"/>
</dbReference>
<feature type="region of interest" description="Disordered" evidence="1">
    <location>
        <begin position="61"/>
        <end position="103"/>
    </location>
</feature>
<evidence type="ECO:0000313" key="2">
    <source>
        <dbReference type="EMBL" id="KAL3078808.1"/>
    </source>
</evidence>